<comment type="caution">
    <text evidence="1">The sequence shown here is derived from an EMBL/GenBank/DDBJ whole genome shotgun (WGS) entry which is preliminary data.</text>
</comment>
<accession>A0A9P7U6M5</accession>
<dbReference type="EMBL" id="SRRH01000151">
    <property type="protein sequence ID" value="KAG6297379.1"/>
    <property type="molecule type" value="Genomic_DNA"/>
</dbReference>
<sequence length="67" mass="7878">MSTLSQQSRHELRPMMTGLAARPRLPVEKSWVLEVVSRRFGLWFWHIFVDSHTIGEFGTFNFQQGEN</sequence>
<dbReference type="Proteomes" id="UP000707071">
    <property type="component" value="Unassembled WGS sequence"/>
</dbReference>
<dbReference type="AlphaFoldDB" id="A0A9P7U6M5"/>
<proteinExistence type="predicted"/>
<name>A0A9P7U6M5_9HYPO</name>
<organism evidence="1 2">
    <name type="scientific">Claviceps aff. purpurea</name>
    <dbReference type="NCBI Taxonomy" id="1967640"/>
    <lineage>
        <taxon>Eukaryota</taxon>
        <taxon>Fungi</taxon>
        <taxon>Dikarya</taxon>
        <taxon>Ascomycota</taxon>
        <taxon>Pezizomycotina</taxon>
        <taxon>Sordariomycetes</taxon>
        <taxon>Hypocreomycetidae</taxon>
        <taxon>Hypocreales</taxon>
        <taxon>Clavicipitaceae</taxon>
        <taxon>Claviceps</taxon>
    </lineage>
</organism>
<reference evidence="1 2" key="1">
    <citation type="journal article" date="2020" name="bioRxiv">
        <title>Whole genome comparisons of ergot fungi reveals the divergence and evolution of species within the genus Claviceps are the result of varying mechanisms driving genome evolution and host range expansion.</title>
        <authorList>
            <person name="Wyka S.A."/>
            <person name="Mondo S.J."/>
            <person name="Liu M."/>
            <person name="Dettman J."/>
            <person name="Nalam V."/>
            <person name="Broders K.D."/>
        </authorList>
    </citation>
    <scope>NUCLEOTIDE SEQUENCE [LARGE SCALE GENOMIC DNA]</scope>
    <source>
        <strain evidence="1 2">Clav52</strain>
    </source>
</reference>
<keyword evidence="2" id="KW-1185">Reference proteome</keyword>
<evidence type="ECO:0000313" key="1">
    <source>
        <dbReference type="EMBL" id="KAG6297379.1"/>
    </source>
</evidence>
<protein>
    <submittedName>
        <fullName evidence="1">Uncharacterized protein</fullName>
    </submittedName>
</protein>
<evidence type="ECO:0000313" key="2">
    <source>
        <dbReference type="Proteomes" id="UP000707071"/>
    </source>
</evidence>
<gene>
    <name evidence="1" type="ORF">E4U09_001404</name>
</gene>